<dbReference type="Pfam" id="PF00412">
    <property type="entry name" value="LIM"/>
    <property type="match status" value="2"/>
</dbReference>
<protein>
    <submittedName>
        <fullName evidence="15">Uncharacterized protein</fullName>
    </submittedName>
</protein>
<evidence type="ECO:0000256" key="12">
    <source>
        <dbReference type="SAM" id="MobiDB-lite"/>
    </source>
</evidence>
<dbReference type="CDD" id="cd00086">
    <property type="entry name" value="homeodomain"/>
    <property type="match status" value="1"/>
</dbReference>
<evidence type="ECO:0000256" key="10">
    <source>
        <dbReference type="PROSITE-ProRule" id="PRU00125"/>
    </source>
</evidence>
<accession>A0A8S1H2T9</accession>
<dbReference type="GO" id="GO:0000977">
    <property type="term" value="F:RNA polymerase II transcription regulatory region sequence-specific DNA binding"/>
    <property type="evidence" value="ECO:0007669"/>
    <property type="project" value="TreeGrafter"/>
</dbReference>
<dbReference type="InterPro" id="IPR001781">
    <property type="entry name" value="Znf_LIM"/>
</dbReference>
<sequence>MLYVSTSKSAYPTDTLIVLNEIKQESPTLLQLTTPHSPSAISNLLRANSSLTSEKCFACHNYCCEEVHAFVDGHLYHTTCLQCNLCKFPLGFEETCFVRDGLILCRTDYYSKYGKKCAKCQGILQKDDVVMRARDATFHVLCFSCHVCGSMLQVGDLFTMTPQMQLCCHAHSDAICDEARLVEREREANSEEPEEYVDDEQPVHNRSKRMRTSFKHHQLRTMKQYFNLNHNPDAKDLKQLAQKTGLTKRVLQVWFQNARAKFRRSMQQQDGNTLSPTTLSQLSSLELKNQTSSSSNQSSDYISTSPDRVRDFYEATAMGTLASL</sequence>
<dbReference type="PROSITE" id="PS50071">
    <property type="entry name" value="HOMEOBOX_2"/>
    <property type="match status" value="1"/>
</dbReference>
<dbReference type="SMART" id="SM00389">
    <property type="entry name" value="HOX"/>
    <property type="match status" value="1"/>
</dbReference>
<reference evidence="15" key="1">
    <citation type="submission" date="2020-10" db="EMBL/GenBank/DDBJ databases">
        <authorList>
            <person name="Kikuchi T."/>
        </authorList>
    </citation>
    <scope>NUCLEOTIDE SEQUENCE</scope>
    <source>
        <strain evidence="15">NKZ352</strain>
    </source>
</reference>
<keyword evidence="6 9" id="KW-0238">DNA-binding</keyword>
<comment type="subcellular location">
    <subcellularLocation>
        <location evidence="1 9 11">Nucleus</location>
    </subcellularLocation>
</comment>
<dbReference type="GO" id="GO:0045944">
    <property type="term" value="P:positive regulation of transcription by RNA polymerase II"/>
    <property type="evidence" value="ECO:0007669"/>
    <property type="project" value="UniProtKB-ARBA"/>
</dbReference>
<dbReference type="GO" id="GO:0045664">
    <property type="term" value="P:regulation of neuron differentiation"/>
    <property type="evidence" value="ECO:0007669"/>
    <property type="project" value="UniProtKB-ARBA"/>
</dbReference>
<dbReference type="EMBL" id="CAJGYM010000010">
    <property type="protein sequence ID" value="CAD6189088.1"/>
    <property type="molecule type" value="Genomic_DNA"/>
</dbReference>
<evidence type="ECO:0000256" key="3">
    <source>
        <dbReference type="ARBA" id="ARBA00022737"/>
    </source>
</evidence>
<keyword evidence="16" id="KW-1185">Reference proteome</keyword>
<dbReference type="GO" id="GO:0005634">
    <property type="term" value="C:nucleus"/>
    <property type="evidence" value="ECO:0007669"/>
    <property type="project" value="UniProtKB-SubCell"/>
</dbReference>
<dbReference type="SUPFAM" id="SSF57716">
    <property type="entry name" value="Glucocorticoid receptor-like (DNA-binding domain)"/>
    <property type="match status" value="1"/>
</dbReference>
<dbReference type="Proteomes" id="UP000835052">
    <property type="component" value="Unassembled WGS sequence"/>
</dbReference>
<feature type="DNA-binding region" description="Homeobox" evidence="9">
    <location>
        <begin position="207"/>
        <end position="266"/>
    </location>
</feature>
<comment type="caution">
    <text evidence="15">The sequence shown here is derived from an EMBL/GenBank/DDBJ whole genome shotgun (WGS) entry which is preliminary data.</text>
</comment>
<feature type="domain" description="LIM zinc-binding" evidence="13">
    <location>
        <begin position="54"/>
        <end position="115"/>
    </location>
</feature>
<evidence type="ECO:0000313" key="15">
    <source>
        <dbReference type="EMBL" id="CAD6189088.1"/>
    </source>
</evidence>
<dbReference type="SMART" id="SM00132">
    <property type="entry name" value="LIM"/>
    <property type="match status" value="2"/>
</dbReference>
<dbReference type="Gene3D" id="2.10.110.10">
    <property type="entry name" value="Cysteine Rich Protein"/>
    <property type="match status" value="2"/>
</dbReference>
<keyword evidence="8 9" id="KW-0539">Nucleus</keyword>
<keyword evidence="2 10" id="KW-0479">Metal-binding</keyword>
<dbReference type="SUPFAM" id="SSF46689">
    <property type="entry name" value="Homeodomain-like"/>
    <property type="match status" value="1"/>
</dbReference>
<feature type="compositionally biased region" description="Acidic residues" evidence="12">
    <location>
        <begin position="190"/>
        <end position="200"/>
    </location>
</feature>
<dbReference type="GO" id="GO:0046872">
    <property type="term" value="F:metal ion binding"/>
    <property type="evidence" value="ECO:0007669"/>
    <property type="project" value="UniProtKB-KW"/>
</dbReference>
<dbReference type="PANTHER" id="PTHR24208:SF168">
    <property type="entry name" value="PROTEIN APTEROUS"/>
    <property type="match status" value="1"/>
</dbReference>
<dbReference type="Gene3D" id="1.10.10.60">
    <property type="entry name" value="Homeodomain-like"/>
    <property type="match status" value="1"/>
</dbReference>
<dbReference type="OrthoDB" id="9990008at2759"/>
<evidence type="ECO:0000256" key="8">
    <source>
        <dbReference type="ARBA" id="ARBA00023242"/>
    </source>
</evidence>
<dbReference type="Pfam" id="PF00046">
    <property type="entry name" value="Homeodomain"/>
    <property type="match status" value="1"/>
</dbReference>
<dbReference type="InterPro" id="IPR009057">
    <property type="entry name" value="Homeodomain-like_sf"/>
</dbReference>
<evidence type="ECO:0000256" key="1">
    <source>
        <dbReference type="ARBA" id="ARBA00004123"/>
    </source>
</evidence>
<evidence type="ECO:0000256" key="11">
    <source>
        <dbReference type="RuleBase" id="RU000682"/>
    </source>
</evidence>
<name>A0A8S1H2T9_9PELO</name>
<evidence type="ECO:0000256" key="7">
    <source>
        <dbReference type="ARBA" id="ARBA00023155"/>
    </source>
</evidence>
<keyword evidence="3" id="KW-0677">Repeat</keyword>
<evidence type="ECO:0000256" key="4">
    <source>
        <dbReference type="ARBA" id="ARBA00022833"/>
    </source>
</evidence>
<evidence type="ECO:0000256" key="2">
    <source>
        <dbReference type="ARBA" id="ARBA00022723"/>
    </source>
</evidence>
<dbReference type="AlphaFoldDB" id="A0A8S1H2T9"/>
<evidence type="ECO:0000313" key="16">
    <source>
        <dbReference type="Proteomes" id="UP000835052"/>
    </source>
</evidence>
<keyword evidence="5 10" id="KW-0440">LIM domain</keyword>
<dbReference type="InterPro" id="IPR001356">
    <property type="entry name" value="HD"/>
</dbReference>
<evidence type="ECO:0000256" key="5">
    <source>
        <dbReference type="ARBA" id="ARBA00023038"/>
    </source>
</evidence>
<dbReference type="GO" id="GO:0000981">
    <property type="term" value="F:DNA-binding transcription factor activity, RNA polymerase II-specific"/>
    <property type="evidence" value="ECO:0007669"/>
    <property type="project" value="InterPro"/>
</dbReference>
<dbReference type="InterPro" id="IPR017970">
    <property type="entry name" value="Homeobox_CS"/>
</dbReference>
<keyword evidence="7 9" id="KW-0371">Homeobox</keyword>
<evidence type="ECO:0000256" key="9">
    <source>
        <dbReference type="PROSITE-ProRule" id="PRU00108"/>
    </source>
</evidence>
<keyword evidence="4 10" id="KW-0862">Zinc</keyword>
<feature type="region of interest" description="Disordered" evidence="12">
    <location>
        <begin position="187"/>
        <end position="211"/>
    </location>
</feature>
<proteinExistence type="predicted"/>
<evidence type="ECO:0000256" key="6">
    <source>
        <dbReference type="ARBA" id="ARBA00023125"/>
    </source>
</evidence>
<gene>
    <name evidence="15" type="ORF">CAUJ_LOCUS5007</name>
</gene>
<evidence type="ECO:0000259" key="13">
    <source>
        <dbReference type="PROSITE" id="PS50023"/>
    </source>
</evidence>
<evidence type="ECO:0000259" key="14">
    <source>
        <dbReference type="PROSITE" id="PS50071"/>
    </source>
</evidence>
<dbReference type="InterPro" id="IPR050453">
    <property type="entry name" value="LIM_Homeobox_TF"/>
</dbReference>
<organism evidence="15 16">
    <name type="scientific">Caenorhabditis auriculariae</name>
    <dbReference type="NCBI Taxonomy" id="2777116"/>
    <lineage>
        <taxon>Eukaryota</taxon>
        <taxon>Metazoa</taxon>
        <taxon>Ecdysozoa</taxon>
        <taxon>Nematoda</taxon>
        <taxon>Chromadorea</taxon>
        <taxon>Rhabditida</taxon>
        <taxon>Rhabditina</taxon>
        <taxon>Rhabditomorpha</taxon>
        <taxon>Rhabditoidea</taxon>
        <taxon>Rhabditidae</taxon>
        <taxon>Peloderinae</taxon>
        <taxon>Caenorhabditis</taxon>
    </lineage>
</organism>
<feature type="domain" description="Homeobox" evidence="14">
    <location>
        <begin position="205"/>
        <end position="265"/>
    </location>
</feature>
<dbReference type="PROSITE" id="PS00027">
    <property type="entry name" value="HOMEOBOX_1"/>
    <property type="match status" value="1"/>
</dbReference>
<dbReference type="GO" id="GO:0030182">
    <property type="term" value="P:neuron differentiation"/>
    <property type="evidence" value="ECO:0007669"/>
    <property type="project" value="TreeGrafter"/>
</dbReference>
<dbReference type="PANTHER" id="PTHR24208">
    <property type="entry name" value="LIM/HOMEOBOX PROTEIN LHX"/>
    <property type="match status" value="1"/>
</dbReference>
<dbReference type="FunFam" id="1.10.10.60:FF:000027">
    <property type="entry name" value="LIM/homeobox protein Lhx9"/>
    <property type="match status" value="1"/>
</dbReference>
<dbReference type="PROSITE" id="PS50023">
    <property type="entry name" value="LIM_DOMAIN_2"/>
    <property type="match status" value="1"/>
</dbReference>
<dbReference type="PROSITE" id="PS00478">
    <property type="entry name" value="LIM_DOMAIN_1"/>
    <property type="match status" value="1"/>
</dbReference>